<dbReference type="PANTHER" id="PTHR43436:SF1">
    <property type="entry name" value="TRANSCRIPTIONAL REGULATORY PROTEIN"/>
    <property type="match status" value="1"/>
</dbReference>
<dbReference type="AlphaFoldDB" id="A0A3A8QXG7"/>
<dbReference type="RefSeq" id="WP_120554754.1">
    <property type="nucleotide sequence ID" value="NZ_RAWK01000036.1"/>
</dbReference>
<dbReference type="PANTHER" id="PTHR43436">
    <property type="entry name" value="ARAC-FAMILY TRANSCRIPTIONAL REGULATOR"/>
    <property type="match status" value="1"/>
</dbReference>
<dbReference type="EMBL" id="RAWK01000036">
    <property type="protein sequence ID" value="RKH71135.1"/>
    <property type="molecule type" value="Genomic_DNA"/>
</dbReference>
<evidence type="ECO:0000259" key="3">
    <source>
        <dbReference type="PROSITE" id="PS01124"/>
    </source>
</evidence>
<keyword evidence="5" id="KW-1185">Reference proteome</keyword>
<dbReference type="SMART" id="SM00342">
    <property type="entry name" value="HTH_ARAC"/>
    <property type="match status" value="1"/>
</dbReference>
<reference evidence="5" key="1">
    <citation type="submission" date="2018-09" db="EMBL/GenBank/DDBJ databases">
        <authorList>
            <person name="Livingstone P.G."/>
            <person name="Whitworth D.E."/>
        </authorList>
    </citation>
    <scope>NUCLEOTIDE SEQUENCE [LARGE SCALE GENOMIC DNA]</scope>
    <source>
        <strain evidence="5">AB050A</strain>
    </source>
</reference>
<sequence length="312" mass="34136">MPTARPASAPSPHLSELAALLERHTPTDGIHPTAIPRVVLIRASQPTTPLHALHEPALCIVARGRKQVMLGEELYVYGPDQCLVASVGLPVTGQVVEASPAAPYLCFRLDLEPGQLGSLMMEAELDAPGPTDMVRGLALGPVGAPLLDATSRLVRLLDTPRDIPVLAPLIIREILYRLLSGENSERLRRIAVADSRRESVTRAIHWLKEHYAAPLRIERLARAVHMSPSALHHHFKSVTAMSPLQYQKQLRLQEARRLMLAQAMDAAMAGHSVGYESPSQFSREYSRMFGAPPSRDIARLRESLGSSPAAVR</sequence>
<keyword evidence="1" id="KW-0805">Transcription regulation</keyword>
<dbReference type="InterPro" id="IPR018060">
    <property type="entry name" value="HTH_AraC"/>
</dbReference>
<accession>A0A3A8QXG7</accession>
<dbReference type="GO" id="GO:0043565">
    <property type="term" value="F:sequence-specific DNA binding"/>
    <property type="evidence" value="ECO:0007669"/>
    <property type="project" value="InterPro"/>
</dbReference>
<comment type="caution">
    <text evidence="4">The sequence shown here is derived from an EMBL/GenBank/DDBJ whole genome shotgun (WGS) entry which is preliminary data.</text>
</comment>
<feature type="domain" description="HTH araC/xylS-type" evidence="3">
    <location>
        <begin position="201"/>
        <end position="299"/>
    </location>
</feature>
<evidence type="ECO:0000256" key="2">
    <source>
        <dbReference type="ARBA" id="ARBA00023163"/>
    </source>
</evidence>
<gene>
    <name evidence="4" type="ORF">D7W81_08050</name>
</gene>
<evidence type="ECO:0000313" key="5">
    <source>
        <dbReference type="Proteomes" id="UP000267003"/>
    </source>
</evidence>
<dbReference type="InterPro" id="IPR009594">
    <property type="entry name" value="Tscrpt_reg_HTH_AraC_N"/>
</dbReference>
<dbReference type="Gene3D" id="1.10.10.60">
    <property type="entry name" value="Homeodomain-like"/>
    <property type="match status" value="2"/>
</dbReference>
<keyword evidence="2" id="KW-0804">Transcription</keyword>
<evidence type="ECO:0000313" key="4">
    <source>
        <dbReference type="EMBL" id="RKH71135.1"/>
    </source>
</evidence>
<dbReference type="PROSITE" id="PS01124">
    <property type="entry name" value="HTH_ARAC_FAMILY_2"/>
    <property type="match status" value="1"/>
</dbReference>
<proteinExistence type="predicted"/>
<organism evidence="4 5">
    <name type="scientific">Corallococcus aberystwythensis</name>
    <dbReference type="NCBI Taxonomy" id="2316722"/>
    <lineage>
        <taxon>Bacteria</taxon>
        <taxon>Pseudomonadati</taxon>
        <taxon>Myxococcota</taxon>
        <taxon>Myxococcia</taxon>
        <taxon>Myxococcales</taxon>
        <taxon>Cystobacterineae</taxon>
        <taxon>Myxococcaceae</taxon>
        <taxon>Corallococcus</taxon>
    </lineage>
</organism>
<evidence type="ECO:0000256" key="1">
    <source>
        <dbReference type="ARBA" id="ARBA00023015"/>
    </source>
</evidence>
<protein>
    <submittedName>
        <fullName evidence="4">AraC family transcriptional regulator</fullName>
    </submittedName>
</protein>
<dbReference type="Proteomes" id="UP000267003">
    <property type="component" value="Unassembled WGS sequence"/>
</dbReference>
<dbReference type="Pfam" id="PF06719">
    <property type="entry name" value="AraC_N"/>
    <property type="match status" value="1"/>
</dbReference>
<name>A0A3A8QXG7_9BACT</name>
<dbReference type="InterPro" id="IPR009057">
    <property type="entry name" value="Homeodomain-like_sf"/>
</dbReference>
<dbReference type="GO" id="GO:0003700">
    <property type="term" value="F:DNA-binding transcription factor activity"/>
    <property type="evidence" value="ECO:0007669"/>
    <property type="project" value="InterPro"/>
</dbReference>
<dbReference type="Pfam" id="PF12833">
    <property type="entry name" value="HTH_18"/>
    <property type="match status" value="1"/>
</dbReference>
<dbReference type="SUPFAM" id="SSF46689">
    <property type="entry name" value="Homeodomain-like"/>
    <property type="match status" value="2"/>
</dbReference>
<dbReference type="OrthoDB" id="9802263at2"/>